<dbReference type="AlphaFoldDB" id="A0A7X4YUU0"/>
<dbReference type="RefSeq" id="WP_161702520.1">
    <property type="nucleotide sequence ID" value="NZ_JAAAMU010000015.1"/>
</dbReference>
<dbReference type="Gene3D" id="2.60.420.10">
    <property type="entry name" value="Maltose phosphorylase, domain 3"/>
    <property type="match status" value="1"/>
</dbReference>
<keyword evidence="3" id="KW-1185">Reference proteome</keyword>
<protein>
    <submittedName>
        <fullName evidence="2">Alpha-L-rhamnosidase</fullName>
    </submittedName>
</protein>
<proteinExistence type="predicted"/>
<dbReference type="Gene3D" id="1.50.10.10">
    <property type="match status" value="1"/>
</dbReference>
<dbReference type="Proteomes" id="UP000558113">
    <property type="component" value="Unassembled WGS sequence"/>
</dbReference>
<organism evidence="2 3">
    <name type="scientific">Paenibacillus sacheonensis</name>
    <dbReference type="NCBI Taxonomy" id="742054"/>
    <lineage>
        <taxon>Bacteria</taxon>
        <taxon>Bacillati</taxon>
        <taxon>Bacillota</taxon>
        <taxon>Bacilli</taxon>
        <taxon>Bacillales</taxon>
        <taxon>Paenibacillaceae</taxon>
        <taxon>Paenibacillus</taxon>
    </lineage>
</organism>
<sequence>MKWSAAWIWAEGLQDTPNTYVEFRTVLEAGAAEAGRTCRLHVTACQAYELYVNDRFIGRGPSPCSPDYQYYDTYAGQVRLEEGENVIAVVAYHFGEKDIVTGQMQGEAGFLLQAEFDNGEVIAATDASWRCRKSPRYLTSNERISRWSGFKEIYTALGDDGFRGQGYDDSGWERAIVRAAALDPASPWPRLLPREIPFLGIERREATGVIRREDNFGRVTGEFPAASNPVFLDASAPGAMPAIVYDFGSETVGYPVLELDAAQGGVLRIAYGESLELQEVDTFVLRPGKQRLRTFGRRAFRFMKLMLAASPQPAELLSLHVDQVGYPFREEAAFSTDDELLQNIWQVSLTTTRMNSQDHTEDCPWREKSLWVVDGVVMGKIIYANYADTALMRKCLVQGARIQKPDGSIPGTGPETNGMLLPDFCAYWLLGVYDYWQYSGDRTILEELAPAIDRLMNWFRAQSEEDETGLFARADRSGWWCFIDWSDDIDRRDHVSGISFVYYKALQLYARIQAELGAGDAAVQETLARAEKLRADIRRWLWHSERGMYIDCLVGTERSKHFSLQTNFLAIWSGLMSGEERDRFLDDVYAAGALPPVRGPFFQHIVLEVLEQAGRAEQAIALIRGYWGEMLARGATTWWETFDATLPFVTIPSTYQGHTPTYMVEGIPNSLCHAWGASPGYMLHRLLLGVDVSAAGRGVIRLSAPAPEADWAEAEIPLAGGGSIKLAWRRVEDGSLAGEAAIPEGYTVEIKDENRYPLKIVSVTKAEYSA</sequence>
<evidence type="ECO:0000313" key="2">
    <source>
        <dbReference type="EMBL" id="NBC71991.1"/>
    </source>
</evidence>
<dbReference type="InterPro" id="IPR012341">
    <property type="entry name" value="6hp_glycosidase-like_sf"/>
</dbReference>
<dbReference type="Pfam" id="PF17389">
    <property type="entry name" value="Bac_rhamnosid6H"/>
    <property type="match status" value="1"/>
</dbReference>
<dbReference type="InterPro" id="IPR035396">
    <property type="entry name" value="Bac_rhamnosid6H"/>
</dbReference>
<dbReference type="GO" id="GO:0005975">
    <property type="term" value="P:carbohydrate metabolic process"/>
    <property type="evidence" value="ECO:0007669"/>
    <property type="project" value="InterPro"/>
</dbReference>
<evidence type="ECO:0000259" key="1">
    <source>
        <dbReference type="Pfam" id="PF17389"/>
    </source>
</evidence>
<evidence type="ECO:0000313" key="3">
    <source>
        <dbReference type="Proteomes" id="UP000558113"/>
    </source>
</evidence>
<dbReference type="PANTHER" id="PTHR34987">
    <property type="entry name" value="C, PUTATIVE (AFU_ORTHOLOGUE AFUA_3G02880)-RELATED"/>
    <property type="match status" value="1"/>
</dbReference>
<comment type="caution">
    <text evidence="2">The sequence shown here is derived from an EMBL/GenBank/DDBJ whole genome shotgun (WGS) entry which is preliminary data.</text>
</comment>
<accession>A0A7X4YUU0</accession>
<dbReference type="Gene3D" id="2.60.120.260">
    <property type="entry name" value="Galactose-binding domain-like"/>
    <property type="match status" value="1"/>
</dbReference>
<dbReference type="InterPro" id="IPR008928">
    <property type="entry name" value="6-hairpin_glycosidase_sf"/>
</dbReference>
<feature type="domain" description="Alpha-L-rhamnosidase six-hairpin glycosidase" evidence="1">
    <location>
        <begin position="330"/>
        <end position="685"/>
    </location>
</feature>
<reference evidence="2 3" key="1">
    <citation type="submission" date="2020-01" db="EMBL/GenBank/DDBJ databases">
        <title>Paenibacillus soybeanensis sp. nov. isolated from the nodules of soybean (Glycine max(L.) Merr).</title>
        <authorList>
            <person name="Wang H."/>
        </authorList>
    </citation>
    <scope>NUCLEOTIDE SEQUENCE [LARGE SCALE GENOMIC DNA]</scope>
    <source>
        <strain evidence="2 3">DSM 23054</strain>
    </source>
</reference>
<dbReference type="EMBL" id="JAAAMU010000015">
    <property type="protein sequence ID" value="NBC71991.1"/>
    <property type="molecule type" value="Genomic_DNA"/>
</dbReference>
<gene>
    <name evidence="2" type="ORF">GT003_23600</name>
</gene>
<dbReference type="PANTHER" id="PTHR34987:SF2">
    <property type="entry name" value="B, PUTATIVE (AFU_ORTHOLOGUE AFUA_7G05040)-RELATED"/>
    <property type="match status" value="1"/>
</dbReference>
<dbReference type="SUPFAM" id="SSF48208">
    <property type="entry name" value="Six-hairpin glycosidases"/>
    <property type="match status" value="1"/>
</dbReference>
<name>A0A7X4YUU0_9BACL</name>
<dbReference type="OrthoDB" id="9815108at2"/>